<evidence type="ECO:0000256" key="16">
    <source>
        <dbReference type="ARBA" id="ARBA00048195"/>
    </source>
</evidence>
<comment type="similarity">
    <text evidence="3">Belongs to the glycosyltransferase 32 family.</text>
</comment>
<evidence type="ECO:0000256" key="4">
    <source>
        <dbReference type="ARBA" id="ARBA00022516"/>
    </source>
</evidence>
<evidence type="ECO:0000256" key="12">
    <source>
        <dbReference type="ARBA" id="ARBA00041556"/>
    </source>
</evidence>
<dbReference type="SUPFAM" id="SSF53448">
    <property type="entry name" value="Nucleotide-diphospho-sugar transferases"/>
    <property type="match status" value="1"/>
</dbReference>
<comment type="pathway">
    <text evidence="2">Glycolipid biosynthesis.</text>
</comment>
<evidence type="ECO:0000256" key="7">
    <source>
        <dbReference type="ARBA" id="ARBA00023034"/>
    </source>
</evidence>
<evidence type="ECO:0000313" key="21">
    <source>
        <dbReference type="Proteomes" id="UP001295444"/>
    </source>
</evidence>
<keyword evidence="7" id="KW-0333">Golgi apparatus</keyword>
<keyword evidence="4" id="KW-0444">Lipid biosynthesis</keyword>
<dbReference type="InterPro" id="IPR029044">
    <property type="entry name" value="Nucleotide-diphossugar_trans"/>
</dbReference>
<dbReference type="InterPro" id="IPR007577">
    <property type="entry name" value="GlycoTrfase_DXD_sugar-bd_CS"/>
</dbReference>
<feature type="compositionally biased region" description="Low complexity" evidence="18">
    <location>
        <begin position="309"/>
        <end position="319"/>
    </location>
</feature>
<dbReference type="Pfam" id="PF04572">
    <property type="entry name" value="Gb3_synth"/>
    <property type="match status" value="1"/>
</dbReference>
<evidence type="ECO:0000256" key="8">
    <source>
        <dbReference type="ARBA" id="ARBA00023098"/>
    </source>
</evidence>
<reference evidence="20" key="1">
    <citation type="submission" date="2022-03" db="EMBL/GenBank/DDBJ databases">
        <authorList>
            <person name="Alioto T."/>
            <person name="Alioto T."/>
            <person name="Gomez Garrido J."/>
        </authorList>
    </citation>
    <scope>NUCLEOTIDE SEQUENCE</scope>
</reference>
<evidence type="ECO:0000256" key="5">
    <source>
        <dbReference type="ARBA" id="ARBA00022676"/>
    </source>
</evidence>
<comment type="catalytic activity">
    <reaction evidence="16">
        <text>a beta-D-Gal-(1-&gt;4)-beta-D-Glc-(1&lt;-&gt;1)-Cer(d18:1(4E)) + UDP-alpha-D-galactose = a globoside Gb3Cer (d18:1(4E)) + UDP + H(+)</text>
        <dbReference type="Rhea" id="RHEA:11924"/>
        <dbReference type="ChEBI" id="CHEBI:15378"/>
        <dbReference type="ChEBI" id="CHEBI:17950"/>
        <dbReference type="ChEBI" id="CHEBI:18313"/>
        <dbReference type="ChEBI" id="CHEBI:58223"/>
        <dbReference type="ChEBI" id="CHEBI:66914"/>
        <dbReference type="EC" id="2.4.1.228"/>
    </reaction>
    <physiologicalReaction direction="left-to-right" evidence="16">
        <dbReference type="Rhea" id="RHEA:11925"/>
    </physiologicalReaction>
</comment>
<evidence type="ECO:0000256" key="10">
    <source>
        <dbReference type="ARBA" id="ARBA00039051"/>
    </source>
</evidence>
<dbReference type="InterPro" id="IPR007652">
    <property type="entry name" value="A1-4-GlycosylTfrase_dom"/>
</dbReference>
<dbReference type="PANTHER" id="PTHR12042">
    <property type="entry name" value="LACTOSYLCERAMIDE 4-ALPHA-GALACTOSYLTRANSFERASE ALPHA- 1,4-GALACTOSYLTRANSFERASE"/>
    <property type="match status" value="1"/>
</dbReference>
<dbReference type="GO" id="GO:0050512">
    <property type="term" value="F:lactosylceramide 4-alpha-galactosyltransferase activity"/>
    <property type="evidence" value="ECO:0007669"/>
    <property type="project" value="UniProtKB-EC"/>
</dbReference>
<dbReference type="GO" id="GO:0006688">
    <property type="term" value="P:glycosphingolipid biosynthetic process"/>
    <property type="evidence" value="ECO:0007669"/>
    <property type="project" value="TreeGrafter"/>
</dbReference>
<keyword evidence="5" id="KW-0328">Glycosyltransferase</keyword>
<comment type="catalytic activity">
    <reaction evidence="17">
        <text>a beta-D-Gal-(1&lt;-&gt;1')-ceramide + UDP-alpha-D-galactose = alpha-D-Gal-(1-&gt;4)-beta-D-Gal-(1&lt;-&gt;1')-Cer + UDP + H(+)</text>
        <dbReference type="Rhea" id="RHEA:60044"/>
        <dbReference type="ChEBI" id="CHEBI:15378"/>
        <dbReference type="ChEBI" id="CHEBI:58223"/>
        <dbReference type="ChEBI" id="CHEBI:66914"/>
        <dbReference type="ChEBI" id="CHEBI:143593"/>
        <dbReference type="ChEBI" id="CHEBI:143594"/>
    </reaction>
    <physiologicalReaction direction="left-to-right" evidence="17">
        <dbReference type="Rhea" id="RHEA:60045"/>
    </physiologicalReaction>
</comment>
<name>A0AAD1RW46_PELCU</name>
<keyword evidence="9" id="KW-0472">Membrane</keyword>
<evidence type="ECO:0000313" key="20">
    <source>
        <dbReference type="EMBL" id="CAH2278376.1"/>
    </source>
</evidence>
<evidence type="ECO:0000256" key="18">
    <source>
        <dbReference type="SAM" id="MobiDB-lite"/>
    </source>
</evidence>
<evidence type="ECO:0000256" key="11">
    <source>
        <dbReference type="ARBA" id="ARBA00040835"/>
    </source>
</evidence>
<feature type="compositionally biased region" description="Basic and acidic residues" evidence="18">
    <location>
        <begin position="290"/>
        <end position="303"/>
    </location>
</feature>
<dbReference type="EMBL" id="OW240914">
    <property type="protein sequence ID" value="CAH2278376.1"/>
    <property type="molecule type" value="Genomic_DNA"/>
</dbReference>
<keyword evidence="8" id="KW-0443">Lipid metabolism</keyword>
<dbReference type="EC" id="2.4.1.228" evidence="10"/>
<sequence length="328" mass="37532">MFRLRTISLWSFAGISILLIASYVTYAPVSKADAQLRPFPQEVKCPESLSDARNKSRITTQGGRIFFLETSERTIPNFQAMCAVESAAITHPNTKVTVFMKGLSSQTLPLPRNLGFSFLSCFPNVEFAPLNFKELFANTPLSGWYTAVEKNEQFSDFPIDSDACRLAILWKSGGIYLDTDFIILKNLENLTNMIGMQSLYTLNGAFLAFEARHRFIKLCMEDFVNRYNYWFYGHQGPQLLTRVYKWWCLIHRLRDRKECRGVSILPKEAFYPVDWQDWRKLFETISRKDLKKSQGGQHKEGSMIDHNQSSSRSTRGSGTARHGNGLSA</sequence>
<keyword evidence="6" id="KW-0808">Transferase</keyword>
<evidence type="ECO:0000256" key="14">
    <source>
        <dbReference type="ARBA" id="ARBA00043154"/>
    </source>
</evidence>
<evidence type="ECO:0000256" key="9">
    <source>
        <dbReference type="ARBA" id="ARBA00023136"/>
    </source>
</evidence>
<comment type="subcellular location">
    <subcellularLocation>
        <location evidence="1">Golgi apparatus membrane</location>
        <topology evidence="1">Single-pass type II membrane protein</topology>
    </subcellularLocation>
</comment>
<dbReference type="Pfam" id="PF04488">
    <property type="entry name" value="Gly_transf_sug"/>
    <property type="match status" value="1"/>
</dbReference>
<feature type="domain" description="Alpha 1,4-glycosyltransferase" evidence="19">
    <location>
        <begin position="208"/>
        <end position="291"/>
    </location>
</feature>
<evidence type="ECO:0000256" key="15">
    <source>
        <dbReference type="ARBA" id="ARBA00043186"/>
    </source>
</evidence>
<dbReference type="Gene3D" id="3.90.550.20">
    <property type="match status" value="1"/>
</dbReference>
<feature type="non-terminal residue" evidence="20">
    <location>
        <position position="328"/>
    </location>
</feature>
<proteinExistence type="inferred from homology"/>
<dbReference type="GO" id="GO:0000139">
    <property type="term" value="C:Golgi membrane"/>
    <property type="evidence" value="ECO:0007669"/>
    <property type="project" value="UniProtKB-SubCell"/>
</dbReference>
<gene>
    <name evidence="20" type="ORF">PECUL_23A001584</name>
</gene>
<accession>A0AAD1RW46</accession>
<evidence type="ECO:0000256" key="13">
    <source>
        <dbReference type="ARBA" id="ARBA00041849"/>
    </source>
</evidence>
<dbReference type="PANTHER" id="PTHR12042:SF17">
    <property type="entry name" value="LACTOSYLCERAMIDE 4-ALPHA-GALACTOSYLTRANSFERASE"/>
    <property type="match status" value="1"/>
</dbReference>
<dbReference type="Proteomes" id="UP001295444">
    <property type="component" value="Chromosome 03"/>
</dbReference>
<dbReference type="InterPro" id="IPR051981">
    <property type="entry name" value="Glycosyltransf_32"/>
</dbReference>
<evidence type="ECO:0000256" key="17">
    <source>
        <dbReference type="ARBA" id="ARBA00049327"/>
    </source>
</evidence>
<evidence type="ECO:0000256" key="3">
    <source>
        <dbReference type="ARBA" id="ARBA00009003"/>
    </source>
</evidence>
<feature type="region of interest" description="Disordered" evidence="18">
    <location>
        <begin position="290"/>
        <end position="328"/>
    </location>
</feature>
<evidence type="ECO:0000259" key="19">
    <source>
        <dbReference type="Pfam" id="PF04572"/>
    </source>
</evidence>
<dbReference type="AlphaFoldDB" id="A0AAD1RW46"/>
<protein>
    <recommendedName>
        <fullName evidence="11">Lactosylceramide 4-alpha-galactosyltransferase</fullName>
        <ecNumber evidence="10">2.4.1.228</ecNumber>
    </recommendedName>
    <alternativeName>
        <fullName evidence="15">Alpha-1,4-N-acetylglucosaminyltransferase</fullName>
    </alternativeName>
    <alternativeName>
        <fullName evidence="13">Alpha-1,4-galactosyltransferase</fullName>
    </alternativeName>
    <alternativeName>
        <fullName evidence="14">Globotriaosylceramide synthase</fullName>
    </alternativeName>
    <alternativeName>
        <fullName evidence="12">UDP-galactose:beta-D-galactosyl-beta1-R 4-alpha-D-galactosyltransferase</fullName>
    </alternativeName>
</protein>
<evidence type="ECO:0000256" key="1">
    <source>
        <dbReference type="ARBA" id="ARBA00004323"/>
    </source>
</evidence>
<evidence type="ECO:0000256" key="6">
    <source>
        <dbReference type="ARBA" id="ARBA00022679"/>
    </source>
</evidence>
<keyword evidence="21" id="KW-1185">Reference proteome</keyword>
<evidence type="ECO:0000256" key="2">
    <source>
        <dbReference type="ARBA" id="ARBA00004934"/>
    </source>
</evidence>
<organism evidence="20 21">
    <name type="scientific">Pelobates cultripes</name>
    <name type="common">Western spadefoot toad</name>
    <dbReference type="NCBI Taxonomy" id="61616"/>
    <lineage>
        <taxon>Eukaryota</taxon>
        <taxon>Metazoa</taxon>
        <taxon>Chordata</taxon>
        <taxon>Craniata</taxon>
        <taxon>Vertebrata</taxon>
        <taxon>Euteleostomi</taxon>
        <taxon>Amphibia</taxon>
        <taxon>Batrachia</taxon>
        <taxon>Anura</taxon>
        <taxon>Pelobatoidea</taxon>
        <taxon>Pelobatidae</taxon>
        <taxon>Pelobates</taxon>
    </lineage>
</organism>